<evidence type="ECO:0000313" key="2">
    <source>
        <dbReference type="Proteomes" id="UP000076021"/>
    </source>
</evidence>
<proteinExistence type="predicted"/>
<dbReference type="AlphaFoldDB" id="A0A143HAQ7"/>
<dbReference type="RefSeq" id="WP_066786506.1">
    <property type="nucleotide sequence ID" value="NZ_CP014806.1"/>
</dbReference>
<gene>
    <name evidence="1" type="ORF">ATY39_04615</name>
</gene>
<accession>A0A143HAQ7</accession>
<reference evidence="1 2" key="1">
    <citation type="journal article" date="2016" name="Genome Announc.">
        <title>Whole-Genome Sequence of Rummeliibacillus stabekisii Strain PP9 Isolated from Antarctic Soil.</title>
        <authorList>
            <person name="da Mota F.F."/>
            <person name="Vollu R.E."/>
            <person name="Jurelevicius D."/>
            <person name="Seldin L."/>
        </authorList>
    </citation>
    <scope>NUCLEOTIDE SEQUENCE [LARGE SCALE GENOMIC DNA]</scope>
    <source>
        <strain evidence="1 2">PP9</strain>
    </source>
</reference>
<keyword evidence="2" id="KW-1185">Reference proteome</keyword>
<dbReference type="EMBL" id="CP014806">
    <property type="protein sequence ID" value="AMW98792.1"/>
    <property type="molecule type" value="Genomic_DNA"/>
</dbReference>
<dbReference type="KEGG" id="rst:ATY39_04615"/>
<reference evidence="2" key="2">
    <citation type="submission" date="2016-03" db="EMBL/GenBank/DDBJ databases">
        <authorList>
            <person name="Ploux O."/>
        </authorList>
    </citation>
    <scope>NUCLEOTIDE SEQUENCE [LARGE SCALE GENOMIC DNA]</scope>
    <source>
        <strain evidence="2">PP9</strain>
    </source>
</reference>
<evidence type="ECO:0000313" key="1">
    <source>
        <dbReference type="EMBL" id="AMW98792.1"/>
    </source>
</evidence>
<protein>
    <recommendedName>
        <fullName evidence="3">Endonuclease IV</fullName>
    </recommendedName>
</protein>
<dbReference type="STRING" id="241244.ATY39_04615"/>
<dbReference type="OrthoDB" id="2454833at2"/>
<organism evidence="1 2">
    <name type="scientific">Rummeliibacillus stabekisii</name>
    <dbReference type="NCBI Taxonomy" id="241244"/>
    <lineage>
        <taxon>Bacteria</taxon>
        <taxon>Bacillati</taxon>
        <taxon>Bacillota</taxon>
        <taxon>Bacilli</taxon>
        <taxon>Bacillales</taxon>
        <taxon>Caryophanaceae</taxon>
        <taxon>Rummeliibacillus</taxon>
    </lineage>
</organism>
<name>A0A143HAQ7_9BACL</name>
<evidence type="ECO:0008006" key="3">
    <source>
        <dbReference type="Google" id="ProtNLM"/>
    </source>
</evidence>
<dbReference type="Proteomes" id="UP000076021">
    <property type="component" value="Chromosome"/>
</dbReference>
<sequence length="81" mass="9522">MDYLALISEMNRKTDKELAEYAKVHQIPLSKKEIQKLRPLLSKFSFQWVLTGIPDKVLREVEEILGKKKTKELLGKYAKYL</sequence>